<keyword evidence="2" id="KW-0539">Nucleus</keyword>
<feature type="region of interest" description="Disordered" evidence="4">
    <location>
        <begin position="190"/>
        <end position="332"/>
    </location>
</feature>
<feature type="compositionally biased region" description="Polar residues" evidence="4">
    <location>
        <begin position="1"/>
        <end position="19"/>
    </location>
</feature>
<dbReference type="InterPro" id="IPR005491">
    <property type="entry name" value="ENT_dom"/>
</dbReference>
<keyword evidence="7" id="KW-1185">Reference proteome</keyword>
<feature type="compositionally biased region" description="Polar residues" evidence="4">
    <location>
        <begin position="247"/>
        <end position="264"/>
    </location>
</feature>
<feature type="compositionally biased region" description="Polar residues" evidence="4">
    <location>
        <begin position="37"/>
        <end position="77"/>
    </location>
</feature>
<protein>
    <recommendedName>
        <fullName evidence="5">ENT domain-containing protein</fullName>
    </recommendedName>
</protein>
<keyword evidence="3" id="KW-0175">Coiled coil</keyword>
<proteinExistence type="predicted"/>
<dbReference type="RefSeq" id="XP_044544778.1">
    <property type="nucleotide sequence ID" value="XM_044699175.1"/>
</dbReference>
<dbReference type="SMART" id="SM01191">
    <property type="entry name" value="ENT"/>
    <property type="match status" value="1"/>
</dbReference>
<feature type="region of interest" description="Disordered" evidence="4">
    <location>
        <begin position="1"/>
        <end position="92"/>
    </location>
</feature>
<organism evidence="6 7">
    <name type="scientific">Naegleria lovaniensis</name>
    <name type="common">Amoeba</name>
    <dbReference type="NCBI Taxonomy" id="51637"/>
    <lineage>
        <taxon>Eukaryota</taxon>
        <taxon>Discoba</taxon>
        <taxon>Heterolobosea</taxon>
        <taxon>Tetramitia</taxon>
        <taxon>Eutetramitia</taxon>
        <taxon>Vahlkampfiidae</taxon>
        <taxon>Naegleria</taxon>
    </lineage>
</organism>
<feature type="compositionally biased region" description="Low complexity" evidence="4">
    <location>
        <begin position="268"/>
        <end position="278"/>
    </location>
</feature>
<name>A0AA88KGV0_NAELO</name>
<feature type="compositionally biased region" description="Low complexity" evidence="4">
    <location>
        <begin position="78"/>
        <end position="88"/>
    </location>
</feature>
<comment type="subcellular location">
    <subcellularLocation>
        <location evidence="1">Nucleus</location>
    </subcellularLocation>
</comment>
<gene>
    <name evidence="6" type="ORF">C9374_009032</name>
</gene>
<dbReference type="PROSITE" id="PS51138">
    <property type="entry name" value="ENT"/>
    <property type="match status" value="1"/>
</dbReference>
<evidence type="ECO:0000256" key="2">
    <source>
        <dbReference type="ARBA" id="ARBA00023242"/>
    </source>
</evidence>
<feature type="compositionally biased region" description="Basic residues" evidence="4">
    <location>
        <begin position="234"/>
        <end position="244"/>
    </location>
</feature>
<dbReference type="AlphaFoldDB" id="A0AA88KGV0"/>
<dbReference type="GO" id="GO:0005654">
    <property type="term" value="C:nucleoplasm"/>
    <property type="evidence" value="ECO:0007669"/>
    <property type="project" value="TreeGrafter"/>
</dbReference>
<dbReference type="SUPFAM" id="SSF158639">
    <property type="entry name" value="ENT-like"/>
    <property type="match status" value="1"/>
</dbReference>
<evidence type="ECO:0000256" key="4">
    <source>
        <dbReference type="SAM" id="MobiDB-lite"/>
    </source>
</evidence>
<dbReference type="InterPro" id="IPR036142">
    <property type="entry name" value="ENT_dom-like_sf"/>
</dbReference>
<dbReference type="Proteomes" id="UP000816034">
    <property type="component" value="Unassembled WGS sequence"/>
</dbReference>
<feature type="compositionally biased region" description="Low complexity" evidence="4">
    <location>
        <begin position="314"/>
        <end position="328"/>
    </location>
</feature>
<feature type="domain" description="ENT" evidence="5">
    <location>
        <begin position="102"/>
        <end position="190"/>
    </location>
</feature>
<comment type="caution">
    <text evidence="6">The sequence shown here is derived from an EMBL/GenBank/DDBJ whole genome shotgun (WGS) entry which is preliminary data.</text>
</comment>
<evidence type="ECO:0000313" key="6">
    <source>
        <dbReference type="EMBL" id="KAG2377516.1"/>
    </source>
</evidence>
<evidence type="ECO:0000256" key="3">
    <source>
        <dbReference type="SAM" id="Coils"/>
    </source>
</evidence>
<feature type="coiled-coil region" evidence="3">
    <location>
        <begin position="359"/>
        <end position="386"/>
    </location>
</feature>
<sequence>MTSLEPGTLAAASSTNNNHHVPEGHDDLDTLLSTSLEPTQVGGSSSSDNQGVTPTTAGTIDQTTAPSTGFLGSSNVSQDQQQQQQGDQMLIDEPIKFSEKQLVKRLRHYEINAYGSVVSAFRAQGEMNWEKLKVLTQLQQMLHISTNRHSMELLRCEADVKIQQVAQSGVYGIIDRESEDKNNRFDFSLVASDTESDNDNEAHYRVKRSTSIPQQPISQPTPATTPRRASSGRGRGRGRGRKRSSGTMISETLSHSPSKSSTLYNLDASSSNAAAVSSLPTQPNTPTKATSVVTSTTLNGTPAKKKRGRKPKNQQQPPVEVPAQQAEASTTPKLSEEIAKILAETTFLSDEDIRNINDEEQVETVAERESKQIEELNKKLSEGLSQIDTEAIMETIKKKKATLQKIIQKLESFVE</sequence>
<dbReference type="InterPro" id="IPR033482">
    <property type="entry name" value="EMSY"/>
</dbReference>
<dbReference type="EMBL" id="PYSW02000037">
    <property type="protein sequence ID" value="KAG2377516.1"/>
    <property type="molecule type" value="Genomic_DNA"/>
</dbReference>
<reference evidence="6 7" key="1">
    <citation type="journal article" date="2018" name="BMC Genomics">
        <title>The genome of Naegleria lovaniensis, the basis for a comparative approach to unravel pathogenicity factors of the human pathogenic amoeba N. fowleri.</title>
        <authorList>
            <person name="Liechti N."/>
            <person name="Schurch N."/>
            <person name="Bruggmann R."/>
            <person name="Wittwer M."/>
        </authorList>
    </citation>
    <scope>NUCLEOTIDE SEQUENCE [LARGE SCALE GENOMIC DNA]</scope>
    <source>
        <strain evidence="6 7">ATCC 30569</strain>
    </source>
</reference>
<dbReference type="GO" id="GO:0006355">
    <property type="term" value="P:regulation of DNA-templated transcription"/>
    <property type="evidence" value="ECO:0007669"/>
    <property type="project" value="InterPro"/>
</dbReference>
<feature type="compositionally biased region" description="Low complexity" evidence="4">
    <location>
        <begin position="209"/>
        <end position="232"/>
    </location>
</feature>
<evidence type="ECO:0000313" key="7">
    <source>
        <dbReference type="Proteomes" id="UP000816034"/>
    </source>
</evidence>
<accession>A0AA88KGV0</accession>
<evidence type="ECO:0000259" key="5">
    <source>
        <dbReference type="PROSITE" id="PS51138"/>
    </source>
</evidence>
<dbReference type="Pfam" id="PF03735">
    <property type="entry name" value="ENT"/>
    <property type="match status" value="1"/>
</dbReference>
<dbReference type="Gene3D" id="1.10.1240.40">
    <property type="entry name" value="ENT domain"/>
    <property type="match status" value="1"/>
</dbReference>
<dbReference type="PANTHER" id="PTHR16500">
    <property type="entry name" value="BRCA2-INTERACTING TRANSCRIPTIONAL REPRESSOR EMSY"/>
    <property type="match status" value="1"/>
</dbReference>
<dbReference type="PANTHER" id="PTHR16500:SF3">
    <property type="entry name" value="BRCA2-INTERACTING TRANSCRIPTIONAL REPRESSOR EMSY"/>
    <property type="match status" value="1"/>
</dbReference>
<evidence type="ECO:0000256" key="1">
    <source>
        <dbReference type="ARBA" id="ARBA00004123"/>
    </source>
</evidence>
<feature type="compositionally biased region" description="Polar residues" evidence="4">
    <location>
        <begin position="279"/>
        <end position="300"/>
    </location>
</feature>
<feature type="compositionally biased region" description="Basic residues" evidence="4">
    <location>
        <begin position="303"/>
        <end position="312"/>
    </location>
</feature>
<dbReference type="GeneID" id="68101486"/>